<reference evidence="2" key="1">
    <citation type="journal article" date="2023" name="bioRxiv">
        <title>Improved chromosome-level genome assembly for marigold (Tagetes erecta).</title>
        <authorList>
            <person name="Jiang F."/>
            <person name="Yuan L."/>
            <person name="Wang S."/>
            <person name="Wang H."/>
            <person name="Xu D."/>
            <person name="Wang A."/>
            <person name="Fan W."/>
        </authorList>
    </citation>
    <scope>NUCLEOTIDE SEQUENCE</scope>
    <source>
        <strain evidence="2">WSJ</strain>
        <tissue evidence="2">Leaf</tissue>
    </source>
</reference>
<dbReference type="EMBL" id="JAUHHV010000009">
    <property type="protein sequence ID" value="KAK1413056.1"/>
    <property type="molecule type" value="Genomic_DNA"/>
</dbReference>
<organism evidence="2 3">
    <name type="scientific">Tagetes erecta</name>
    <name type="common">African marigold</name>
    <dbReference type="NCBI Taxonomy" id="13708"/>
    <lineage>
        <taxon>Eukaryota</taxon>
        <taxon>Viridiplantae</taxon>
        <taxon>Streptophyta</taxon>
        <taxon>Embryophyta</taxon>
        <taxon>Tracheophyta</taxon>
        <taxon>Spermatophyta</taxon>
        <taxon>Magnoliopsida</taxon>
        <taxon>eudicotyledons</taxon>
        <taxon>Gunneridae</taxon>
        <taxon>Pentapetalae</taxon>
        <taxon>asterids</taxon>
        <taxon>campanulids</taxon>
        <taxon>Asterales</taxon>
        <taxon>Asteraceae</taxon>
        <taxon>Asteroideae</taxon>
        <taxon>Heliantheae alliance</taxon>
        <taxon>Tageteae</taxon>
        <taxon>Tagetes</taxon>
    </lineage>
</organism>
<gene>
    <name evidence="2" type="ORF">QVD17_34779</name>
</gene>
<comment type="caution">
    <text evidence="2">The sequence shown here is derived from an EMBL/GenBank/DDBJ whole genome shotgun (WGS) entry which is preliminary data.</text>
</comment>
<dbReference type="Proteomes" id="UP001229421">
    <property type="component" value="Unassembled WGS sequence"/>
</dbReference>
<evidence type="ECO:0000313" key="3">
    <source>
        <dbReference type="Proteomes" id="UP001229421"/>
    </source>
</evidence>
<keyword evidence="3" id="KW-1185">Reference proteome</keyword>
<evidence type="ECO:0000313" key="2">
    <source>
        <dbReference type="EMBL" id="KAK1413056.1"/>
    </source>
</evidence>
<feature type="region of interest" description="Disordered" evidence="1">
    <location>
        <begin position="1"/>
        <end position="54"/>
    </location>
</feature>
<protein>
    <submittedName>
        <fullName evidence="2">Uncharacterized protein</fullName>
    </submittedName>
</protein>
<dbReference type="AlphaFoldDB" id="A0AAD8NLT4"/>
<evidence type="ECO:0000256" key="1">
    <source>
        <dbReference type="SAM" id="MobiDB-lite"/>
    </source>
</evidence>
<sequence>MEPEEAFGGEGKALAATENAPLPATDDTSINVPLPTVDDTPTKDPLAVENNTPTDPLLHFFPTPVRFLNK</sequence>
<accession>A0AAD8NLT4</accession>
<proteinExistence type="predicted"/>
<name>A0AAD8NLT4_TARER</name>